<feature type="compositionally biased region" description="Pro residues" evidence="1">
    <location>
        <begin position="298"/>
        <end position="307"/>
    </location>
</feature>
<evidence type="ECO:0000256" key="1">
    <source>
        <dbReference type="SAM" id="MobiDB-lite"/>
    </source>
</evidence>
<keyword evidence="5" id="KW-1185">Reference proteome</keyword>
<evidence type="ECO:0000313" key="4">
    <source>
        <dbReference type="EMBL" id="KAK7397939.1"/>
    </source>
</evidence>
<dbReference type="Proteomes" id="UP001498476">
    <property type="component" value="Unassembled WGS sequence"/>
</dbReference>
<accession>A0ABR1GIJ2</accession>
<feature type="region of interest" description="Disordered" evidence="1">
    <location>
        <begin position="294"/>
        <end position="327"/>
    </location>
</feature>
<gene>
    <name evidence="4" type="ORF">QQX98_012693</name>
</gene>
<feature type="region of interest" description="Disordered" evidence="1">
    <location>
        <begin position="248"/>
        <end position="281"/>
    </location>
</feature>
<dbReference type="PANTHER" id="PTHR35186">
    <property type="entry name" value="ANK_REP_REGION DOMAIN-CONTAINING PROTEIN"/>
    <property type="match status" value="1"/>
</dbReference>
<evidence type="ECO:0000313" key="5">
    <source>
        <dbReference type="Proteomes" id="UP001498476"/>
    </source>
</evidence>
<evidence type="ECO:0000256" key="2">
    <source>
        <dbReference type="SAM" id="SignalP"/>
    </source>
</evidence>
<comment type="caution">
    <text evidence="4">The sequence shown here is derived from an EMBL/GenBank/DDBJ whole genome shotgun (WGS) entry which is preliminary data.</text>
</comment>
<protein>
    <recommendedName>
        <fullName evidence="3">DUF7580 domain-containing protein</fullName>
    </recommendedName>
</protein>
<keyword evidence="2" id="KW-0732">Signal</keyword>
<feature type="signal peptide" evidence="2">
    <location>
        <begin position="1"/>
        <end position="18"/>
    </location>
</feature>
<dbReference type="PANTHER" id="PTHR35186:SF4">
    <property type="entry name" value="PRION-INHIBITION AND PROPAGATION HELO DOMAIN-CONTAINING PROTEIN"/>
    <property type="match status" value="1"/>
</dbReference>
<evidence type="ECO:0000259" key="3">
    <source>
        <dbReference type="Pfam" id="PF24476"/>
    </source>
</evidence>
<dbReference type="InterPro" id="IPR056002">
    <property type="entry name" value="DUF7580"/>
</dbReference>
<organism evidence="4 5">
    <name type="scientific">Neonectria punicea</name>
    <dbReference type="NCBI Taxonomy" id="979145"/>
    <lineage>
        <taxon>Eukaryota</taxon>
        <taxon>Fungi</taxon>
        <taxon>Dikarya</taxon>
        <taxon>Ascomycota</taxon>
        <taxon>Pezizomycotina</taxon>
        <taxon>Sordariomycetes</taxon>
        <taxon>Hypocreomycetidae</taxon>
        <taxon>Hypocreales</taxon>
        <taxon>Nectriaceae</taxon>
        <taxon>Neonectria</taxon>
    </lineage>
</organism>
<dbReference type="Pfam" id="PF24476">
    <property type="entry name" value="DUF7580"/>
    <property type="match status" value="1"/>
</dbReference>
<dbReference type="EMBL" id="JAZAVJ010000405">
    <property type="protein sequence ID" value="KAK7397939.1"/>
    <property type="molecule type" value="Genomic_DNA"/>
</dbReference>
<reference evidence="4 5" key="1">
    <citation type="journal article" date="2025" name="Microbiol. Resour. Announc.">
        <title>Draft genome sequences for Neonectria magnoliae and Neonectria punicea, canker pathogens of Liriodendron tulipifera and Acer saccharum in West Virginia.</title>
        <authorList>
            <person name="Petronek H.M."/>
            <person name="Kasson M.T."/>
            <person name="Metheny A.M."/>
            <person name="Stauder C.M."/>
            <person name="Lovett B."/>
            <person name="Lynch S.C."/>
            <person name="Garnas J.R."/>
            <person name="Kasson L.R."/>
            <person name="Stajich J.E."/>
        </authorList>
    </citation>
    <scope>NUCLEOTIDE SEQUENCE [LARGE SCALE GENOMIC DNA]</scope>
    <source>
        <strain evidence="4 5">NRRL 64653</strain>
    </source>
</reference>
<name>A0ABR1GIJ2_9HYPO</name>
<proteinExistence type="predicted"/>
<feature type="chain" id="PRO_5047521583" description="DUF7580 domain-containing protein" evidence="2">
    <location>
        <begin position="19"/>
        <end position="550"/>
    </location>
</feature>
<feature type="domain" description="DUF7580" evidence="3">
    <location>
        <begin position="329"/>
        <end position="536"/>
    </location>
</feature>
<sequence length="550" mass="62479">MAEVAGLVLGGIPLAIWALEKYAEPYEEFTNYRNSIDTFRANLTLQNWQLQATLSNIGLDNEPSIKELRECFETKFPSISRELMHVVQHMDEVTARLMENLDIDVNVQPNGLPDKVQWEWHRVKRSFNTKKRNKVVEDLRHWNEDLRRSLEKPEVPTEDNTRKVQHLKRRFNIKRCNSIRQCLSSLHSALESGFQCACSPPHQAAIDLDWDAYEKDAARSFKVAVSYRLNSEPSHISDSWRKLHVTSEATATNTTTTTTTNPVPGFLTPSPPPARVPSPTSSFLSKVPRFKLVRVSPRTPPPSPTPPTTSGFIKDPDEDQGRKFSLSHHHTDSHKIVKIVPLKSLLSLHDHSTLQLSPYLSLSAKQCYGIAASTAWSVLHLSGSPWLSEGWDEKQANIFLEEGVGRREMLSPRPCASCIFSMPLSPEEQPAHDSMYKQLFPNTTVFALGILLIELCINKSMEEIRQANDSLTPTSRFGDYIAALGQLEEVRRRAGDSYRYAAERCVKFSFEGRDVYKDFDFSQFRQQFHDAVVAPVQATYLMLQDSRIPV</sequence>
<feature type="compositionally biased region" description="Low complexity" evidence="1">
    <location>
        <begin position="249"/>
        <end position="261"/>
    </location>
</feature>